<proteinExistence type="predicted"/>
<accession>A0A813IKP7</accession>
<comment type="caution">
    <text evidence="1">The sequence shown here is derived from an EMBL/GenBank/DDBJ whole genome shotgun (WGS) entry which is preliminary data.</text>
</comment>
<protein>
    <submittedName>
        <fullName evidence="1">Uncharacterized protein</fullName>
    </submittedName>
</protein>
<dbReference type="AlphaFoldDB" id="A0A813IKP7"/>
<dbReference type="EMBL" id="CAJNNW010010470">
    <property type="protein sequence ID" value="CAE8652122.1"/>
    <property type="molecule type" value="Genomic_DNA"/>
</dbReference>
<evidence type="ECO:0000313" key="2">
    <source>
        <dbReference type="Proteomes" id="UP000626109"/>
    </source>
</evidence>
<name>A0A813IKP7_POLGL</name>
<organism evidence="1 2">
    <name type="scientific">Polarella glacialis</name>
    <name type="common">Dinoflagellate</name>
    <dbReference type="NCBI Taxonomy" id="89957"/>
    <lineage>
        <taxon>Eukaryota</taxon>
        <taxon>Sar</taxon>
        <taxon>Alveolata</taxon>
        <taxon>Dinophyceae</taxon>
        <taxon>Suessiales</taxon>
        <taxon>Suessiaceae</taxon>
        <taxon>Polarella</taxon>
    </lineage>
</organism>
<gene>
    <name evidence="1" type="ORF">PGLA2088_LOCUS9461</name>
</gene>
<sequence>MAGAAEAKLVSKETRIKIHVSQMFSSLSCTVRGCKKKGHRFNGIKELRVHLEKEHRQHLKGLDCWLVELFPAQVLPERAAPGKANGRRGPSEEGLLKYQFFDKFTDAPAGETFAMINQLAKMVHDCRCYVKGCSKKKSNHVYSSAMAVKAHVKKAHLKHKNVLHEYKDFIDDQVLLLPS</sequence>
<reference evidence="1" key="1">
    <citation type="submission" date="2021-02" db="EMBL/GenBank/DDBJ databases">
        <authorList>
            <person name="Dougan E. K."/>
            <person name="Rhodes N."/>
            <person name="Thang M."/>
            <person name="Chan C."/>
        </authorList>
    </citation>
    <scope>NUCLEOTIDE SEQUENCE</scope>
</reference>
<dbReference type="Proteomes" id="UP000626109">
    <property type="component" value="Unassembled WGS sequence"/>
</dbReference>
<evidence type="ECO:0000313" key="1">
    <source>
        <dbReference type="EMBL" id="CAE8652122.1"/>
    </source>
</evidence>